<reference evidence="1 2" key="1">
    <citation type="journal article" date="2012" name="J. Bacteriol.">
        <title>Draft genome sequence of the nitrophenol-degrading actinomycete Rhodococcus imtechensis RKJ300.</title>
        <authorList>
            <person name="Vikram S."/>
            <person name="Kumar S."/>
            <person name="Subramanian S."/>
            <person name="Raghava G.P."/>
        </authorList>
    </citation>
    <scope>NUCLEOTIDE SEQUENCE [LARGE SCALE GENOMIC DNA]</scope>
    <source>
        <strain evidence="1 2">RKJ300</strain>
    </source>
</reference>
<gene>
    <name evidence="1" type="ORF">W59_20933</name>
</gene>
<evidence type="ECO:0000313" key="1">
    <source>
        <dbReference type="EMBL" id="EID77856.1"/>
    </source>
</evidence>
<sequence>MSPQVRGPDSACLYTDSLFCDCLVPGSVRRSFVTHSARCVDVEPSRRDASVGVLNNIHVAGCAAPDR</sequence>
<dbReference type="Proteomes" id="UP000006447">
    <property type="component" value="Unassembled WGS sequence"/>
</dbReference>
<dbReference type="PATRIC" id="fig|1165867.3.peg.4268"/>
<dbReference type="AlphaFoldDB" id="I0WN90"/>
<protein>
    <submittedName>
        <fullName evidence="1">Uncharacterized protein</fullName>
    </submittedName>
</protein>
<organism evidence="1 2">
    <name type="scientific">Rhodococcus opacus RKJ300 = JCM 13270</name>
    <dbReference type="NCBI Taxonomy" id="1165867"/>
    <lineage>
        <taxon>Bacteria</taxon>
        <taxon>Bacillati</taxon>
        <taxon>Actinomycetota</taxon>
        <taxon>Actinomycetes</taxon>
        <taxon>Mycobacteriales</taxon>
        <taxon>Nocardiaceae</taxon>
        <taxon>Rhodococcus</taxon>
    </lineage>
</organism>
<accession>I0WN90</accession>
<evidence type="ECO:0000313" key="2">
    <source>
        <dbReference type="Proteomes" id="UP000006447"/>
    </source>
</evidence>
<dbReference type="EMBL" id="AJJH01000115">
    <property type="protein sequence ID" value="EID77856.1"/>
    <property type="molecule type" value="Genomic_DNA"/>
</dbReference>
<proteinExistence type="predicted"/>
<comment type="caution">
    <text evidence="1">The sequence shown here is derived from an EMBL/GenBank/DDBJ whole genome shotgun (WGS) entry which is preliminary data.</text>
</comment>
<name>I0WN90_RHOOP</name>